<proteinExistence type="predicted"/>
<keyword evidence="2" id="KW-1185">Reference proteome</keyword>
<protein>
    <submittedName>
        <fullName evidence="1">Uncharacterized protein</fullName>
    </submittedName>
</protein>
<evidence type="ECO:0000313" key="2">
    <source>
        <dbReference type="Proteomes" id="UP000494165"/>
    </source>
</evidence>
<organism evidence="1 2">
    <name type="scientific">Cloeon dipterum</name>
    <dbReference type="NCBI Taxonomy" id="197152"/>
    <lineage>
        <taxon>Eukaryota</taxon>
        <taxon>Metazoa</taxon>
        <taxon>Ecdysozoa</taxon>
        <taxon>Arthropoda</taxon>
        <taxon>Hexapoda</taxon>
        <taxon>Insecta</taxon>
        <taxon>Pterygota</taxon>
        <taxon>Palaeoptera</taxon>
        <taxon>Ephemeroptera</taxon>
        <taxon>Pisciforma</taxon>
        <taxon>Baetidae</taxon>
        <taxon>Cloeon</taxon>
    </lineage>
</organism>
<dbReference type="EMBL" id="CADEPI010000020">
    <property type="protein sequence ID" value="CAB3365478.1"/>
    <property type="molecule type" value="Genomic_DNA"/>
</dbReference>
<gene>
    <name evidence="1" type="ORF">CLODIP_2_CD06133</name>
</gene>
<dbReference type="Proteomes" id="UP000494165">
    <property type="component" value="Unassembled WGS sequence"/>
</dbReference>
<comment type="caution">
    <text evidence="1">The sequence shown here is derived from an EMBL/GenBank/DDBJ whole genome shotgun (WGS) entry which is preliminary data.</text>
</comment>
<accession>A0A8S1CDM9</accession>
<dbReference type="AlphaFoldDB" id="A0A8S1CDM9"/>
<reference evidence="1 2" key="1">
    <citation type="submission" date="2020-04" db="EMBL/GenBank/DDBJ databases">
        <authorList>
            <person name="Alioto T."/>
            <person name="Alioto T."/>
            <person name="Gomez Garrido J."/>
        </authorList>
    </citation>
    <scope>NUCLEOTIDE SEQUENCE [LARGE SCALE GENOMIC DNA]</scope>
</reference>
<sequence>MKKHACGKNENDEVVVRIVNPETRALVARPTQFGKLVDLLLTVGSNDTGRPVLLIGCQLEGEWMTLDLLKDHTANWWDRLNEQKRRTLPPTLQKLSPKCQTHKGTQSLYNSNLARPRPAWSPIPGVESKVVFDPVNGGRDLNKLPRERKRARAEIHKRYARAWKSHSQENMGEENDGDNTLDILQTIASLLGEQ</sequence>
<name>A0A8S1CDM9_9INSE</name>
<evidence type="ECO:0000313" key="1">
    <source>
        <dbReference type="EMBL" id="CAB3365478.1"/>
    </source>
</evidence>